<organism evidence="1 2">
    <name type="scientific">Prosthecobacter debontii</name>
    <dbReference type="NCBI Taxonomy" id="48467"/>
    <lineage>
        <taxon>Bacteria</taxon>
        <taxon>Pseudomonadati</taxon>
        <taxon>Verrucomicrobiota</taxon>
        <taxon>Verrucomicrobiia</taxon>
        <taxon>Verrucomicrobiales</taxon>
        <taxon>Verrucomicrobiaceae</taxon>
        <taxon>Prosthecobacter</taxon>
    </lineage>
</organism>
<keyword evidence="2" id="KW-1185">Reference proteome</keyword>
<dbReference type="Proteomes" id="UP000190774">
    <property type="component" value="Unassembled WGS sequence"/>
</dbReference>
<dbReference type="AlphaFoldDB" id="A0A1T4XUT3"/>
<evidence type="ECO:0000313" key="1">
    <source>
        <dbReference type="EMBL" id="SKA92918.1"/>
    </source>
</evidence>
<dbReference type="STRING" id="48467.SAMN02745166_02006"/>
<evidence type="ECO:0000313" key="2">
    <source>
        <dbReference type="Proteomes" id="UP000190774"/>
    </source>
</evidence>
<sequence>MATVVFIYNYISETLSSQKSYKSLSDYCRFTLWTRTVRRLAQR</sequence>
<accession>A0A1T4XUT3</accession>
<proteinExistence type="predicted"/>
<dbReference type="EMBL" id="FUYE01000005">
    <property type="protein sequence ID" value="SKA92918.1"/>
    <property type="molecule type" value="Genomic_DNA"/>
</dbReference>
<protein>
    <submittedName>
        <fullName evidence="1">Uncharacterized protein</fullName>
    </submittedName>
</protein>
<name>A0A1T4XUT3_9BACT</name>
<reference evidence="2" key="1">
    <citation type="submission" date="2017-02" db="EMBL/GenBank/DDBJ databases">
        <authorList>
            <person name="Varghese N."/>
            <person name="Submissions S."/>
        </authorList>
    </citation>
    <scope>NUCLEOTIDE SEQUENCE [LARGE SCALE GENOMIC DNA]</scope>
    <source>
        <strain evidence="2">ATCC 700200</strain>
    </source>
</reference>
<gene>
    <name evidence="1" type="ORF">SAMN02745166_02006</name>
</gene>